<reference evidence="1 2" key="2">
    <citation type="journal article" date="2022" name="Mol. Ecol. Resour.">
        <title>The genomes of chicory, endive, great burdock and yacon provide insights into Asteraceae paleo-polyploidization history and plant inulin production.</title>
        <authorList>
            <person name="Fan W."/>
            <person name="Wang S."/>
            <person name="Wang H."/>
            <person name="Wang A."/>
            <person name="Jiang F."/>
            <person name="Liu H."/>
            <person name="Zhao H."/>
            <person name="Xu D."/>
            <person name="Zhang Y."/>
        </authorList>
    </citation>
    <scope>NUCLEOTIDE SEQUENCE [LARGE SCALE GENOMIC DNA]</scope>
    <source>
        <strain evidence="2">cv. Punajuju</strain>
        <tissue evidence="1">Leaves</tissue>
    </source>
</reference>
<reference evidence="2" key="1">
    <citation type="journal article" date="2022" name="Mol. Ecol. Resour.">
        <title>The genomes of chicory, endive, great burdock and yacon provide insights into Asteraceae palaeo-polyploidization history and plant inulin production.</title>
        <authorList>
            <person name="Fan W."/>
            <person name="Wang S."/>
            <person name="Wang H."/>
            <person name="Wang A."/>
            <person name="Jiang F."/>
            <person name="Liu H."/>
            <person name="Zhao H."/>
            <person name="Xu D."/>
            <person name="Zhang Y."/>
        </authorList>
    </citation>
    <scope>NUCLEOTIDE SEQUENCE [LARGE SCALE GENOMIC DNA]</scope>
    <source>
        <strain evidence="2">cv. Punajuju</strain>
    </source>
</reference>
<accession>A0ACB8YXH2</accession>
<proteinExistence type="predicted"/>
<keyword evidence="2" id="KW-1185">Reference proteome</keyword>
<evidence type="ECO:0000313" key="1">
    <source>
        <dbReference type="EMBL" id="KAI3690464.1"/>
    </source>
</evidence>
<dbReference type="Proteomes" id="UP001055811">
    <property type="component" value="Linkage Group LG09"/>
</dbReference>
<dbReference type="EMBL" id="CM042017">
    <property type="protein sequence ID" value="KAI3690464.1"/>
    <property type="molecule type" value="Genomic_DNA"/>
</dbReference>
<organism evidence="1 2">
    <name type="scientific">Cichorium intybus</name>
    <name type="common">Chicory</name>
    <dbReference type="NCBI Taxonomy" id="13427"/>
    <lineage>
        <taxon>Eukaryota</taxon>
        <taxon>Viridiplantae</taxon>
        <taxon>Streptophyta</taxon>
        <taxon>Embryophyta</taxon>
        <taxon>Tracheophyta</taxon>
        <taxon>Spermatophyta</taxon>
        <taxon>Magnoliopsida</taxon>
        <taxon>eudicotyledons</taxon>
        <taxon>Gunneridae</taxon>
        <taxon>Pentapetalae</taxon>
        <taxon>asterids</taxon>
        <taxon>campanulids</taxon>
        <taxon>Asterales</taxon>
        <taxon>Asteraceae</taxon>
        <taxon>Cichorioideae</taxon>
        <taxon>Cichorieae</taxon>
        <taxon>Cichoriinae</taxon>
        <taxon>Cichorium</taxon>
    </lineage>
</organism>
<evidence type="ECO:0000313" key="2">
    <source>
        <dbReference type="Proteomes" id="UP001055811"/>
    </source>
</evidence>
<protein>
    <submittedName>
        <fullName evidence="1">Uncharacterized protein</fullName>
    </submittedName>
</protein>
<comment type="caution">
    <text evidence="1">The sequence shown here is derived from an EMBL/GenBank/DDBJ whole genome shotgun (WGS) entry which is preliminary data.</text>
</comment>
<name>A0ACB8YXH2_CICIN</name>
<gene>
    <name evidence="1" type="ORF">L2E82_48490</name>
</gene>
<sequence>MLRKKKLYGRRTNRMLSQLLLHGYYLNYHKSLFLVCVLKLFLDDMVRRLWKHVLCLILLDHCVFGDLHGG</sequence>